<dbReference type="PANTHER" id="PTHR43289">
    <property type="entry name" value="MITOGEN-ACTIVATED PROTEIN KINASE KINASE KINASE 20-RELATED"/>
    <property type="match status" value="1"/>
</dbReference>
<keyword evidence="9" id="KW-1185">Reference proteome</keyword>
<evidence type="ECO:0000313" key="9">
    <source>
        <dbReference type="Proteomes" id="UP000316096"/>
    </source>
</evidence>
<dbReference type="Pfam" id="PF13360">
    <property type="entry name" value="PQQ_2"/>
    <property type="match status" value="1"/>
</dbReference>
<feature type="binding site" evidence="5">
    <location>
        <position position="43"/>
    </location>
    <ligand>
        <name>ATP</name>
        <dbReference type="ChEBI" id="CHEBI:30616"/>
    </ligand>
</feature>
<evidence type="ECO:0000256" key="2">
    <source>
        <dbReference type="ARBA" id="ARBA00022741"/>
    </source>
</evidence>
<dbReference type="InterPro" id="IPR018391">
    <property type="entry name" value="PQQ_b-propeller_rpt"/>
</dbReference>
<dbReference type="CDD" id="cd14014">
    <property type="entry name" value="STKc_PknB_like"/>
    <property type="match status" value="1"/>
</dbReference>
<feature type="domain" description="Protein kinase" evidence="7">
    <location>
        <begin position="15"/>
        <end position="278"/>
    </location>
</feature>
<evidence type="ECO:0000259" key="7">
    <source>
        <dbReference type="PROSITE" id="PS50011"/>
    </source>
</evidence>
<dbReference type="RefSeq" id="WP_141962428.1">
    <property type="nucleotide sequence ID" value="NZ_VFOZ01000002.1"/>
</dbReference>
<accession>A0A543C021</accession>
<dbReference type="Pfam" id="PF00069">
    <property type="entry name" value="Pkinase"/>
    <property type="match status" value="1"/>
</dbReference>
<dbReference type="Gene3D" id="3.30.200.20">
    <property type="entry name" value="Phosphorylase Kinase, domain 1"/>
    <property type="match status" value="1"/>
</dbReference>
<keyword evidence="8" id="KW-0723">Serine/threonine-protein kinase</keyword>
<protein>
    <submittedName>
        <fullName evidence="8">Serine/threonine protein kinase</fullName>
    </submittedName>
</protein>
<dbReference type="AlphaFoldDB" id="A0A543C021"/>
<dbReference type="EMBL" id="VFOZ01000002">
    <property type="protein sequence ID" value="TQL90386.1"/>
    <property type="molecule type" value="Genomic_DNA"/>
</dbReference>
<dbReference type="SMART" id="SM00564">
    <property type="entry name" value="PQQ"/>
    <property type="match status" value="8"/>
</dbReference>
<sequence>MEPLRPADPRHVGGYQVLARLGSGGMGQVFLGRSAGGRSVAIKVVNSALAGDADFRSRFAREVATARAVSGAFTAPVIDADTEAPSPWLVTAYLPGYSLQQVVEGGGPLPAWSVSALGAGLAEALTSIHRAGVVHRDLKPSNVLLTPDGPRVIDFGIARAAEGGTVTRTGTPVGSPGYLSPEQATGAESGPAGDVFSLGAVLTFAATGHGPFGHGAMHELLYRVVHQPPWLAGIGDPDLGELITACLNKDPARRPPVDEVLRRLAAQAPVAPYGVAWLPPPLAAHITAPIPLPAPTRPGVGRRGILFGAAGVAGVALLGGGGLLVRDRLNRPEEGTWTFVPKSGELTGGPALSGGLLFVTEDYDAKGLVALDPRTGKPRWSTVDVQMPTAADPLHVIATGRVVYTNGGFKSFKAINQATGASLWTVPADLITIDPVPVVGGGLLFSAGTQSEEGLCAYDGLTGQRRWAFNTGRSVQAAPCVAGTTVYVASSEGTVFAVDTATGQARWRHELDPSSSFPVQVDSPPFVSGDTLFVGTQDKTLYALDAASGRRRWKSSADTTGGGGGPALAVSGDLVFLTDDVGGLYALGTSDGKLRWKHVFSSKDHHAASLIPVIGGGTAFCFNDDVLYALDRATGALRWQVGDLDTVYELPVLAAGAVHFASLSAVVSLDPGTGRVLRRRPAELAHDLVASRDTLYWHDQTKVYAARAKA</sequence>
<feature type="compositionally biased region" description="Low complexity" evidence="6">
    <location>
        <begin position="165"/>
        <end position="177"/>
    </location>
</feature>
<organism evidence="8 9">
    <name type="scientific">Actinoallomurus bryophytorum</name>
    <dbReference type="NCBI Taxonomy" id="1490222"/>
    <lineage>
        <taxon>Bacteria</taxon>
        <taxon>Bacillati</taxon>
        <taxon>Actinomycetota</taxon>
        <taxon>Actinomycetes</taxon>
        <taxon>Streptosporangiales</taxon>
        <taxon>Thermomonosporaceae</taxon>
        <taxon>Actinoallomurus</taxon>
    </lineage>
</organism>
<dbReference type="PROSITE" id="PS50011">
    <property type="entry name" value="PROTEIN_KINASE_DOM"/>
    <property type="match status" value="1"/>
</dbReference>
<dbReference type="PROSITE" id="PS00108">
    <property type="entry name" value="PROTEIN_KINASE_ST"/>
    <property type="match status" value="1"/>
</dbReference>
<evidence type="ECO:0000256" key="3">
    <source>
        <dbReference type="ARBA" id="ARBA00022777"/>
    </source>
</evidence>
<dbReference type="InterPro" id="IPR017441">
    <property type="entry name" value="Protein_kinase_ATP_BS"/>
</dbReference>
<dbReference type="InterPro" id="IPR000719">
    <property type="entry name" value="Prot_kinase_dom"/>
</dbReference>
<dbReference type="Gene3D" id="2.130.10.10">
    <property type="entry name" value="YVTN repeat-like/Quinoprotein amine dehydrogenase"/>
    <property type="match status" value="1"/>
</dbReference>
<evidence type="ECO:0000256" key="4">
    <source>
        <dbReference type="ARBA" id="ARBA00022840"/>
    </source>
</evidence>
<dbReference type="OrthoDB" id="155383at2"/>
<name>A0A543C021_9ACTN</name>
<dbReference type="InterPro" id="IPR011009">
    <property type="entry name" value="Kinase-like_dom_sf"/>
</dbReference>
<keyword evidence="4 5" id="KW-0067">ATP-binding</keyword>
<dbReference type="PROSITE" id="PS00107">
    <property type="entry name" value="PROTEIN_KINASE_ATP"/>
    <property type="match status" value="1"/>
</dbReference>
<keyword evidence="2 5" id="KW-0547">Nucleotide-binding</keyword>
<gene>
    <name evidence="8" type="ORF">FB559_7690</name>
</gene>
<dbReference type="InterPro" id="IPR002372">
    <property type="entry name" value="PQQ_rpt_dom"/>
</dbReference>
<evidence type="ECO:0000313" key="8">
    <source>
        <dbReference type="EMBL" id="TQL90386.1"/>
    </source>
</evidence>
<evidence type="ECO:0000256" key="5">
    <source>
        <dbReference type="PROSITE-ProRule" id="PRU10141"/>
    </source>
</evidence>
<dbReference type="Gene3D" id="2.40.128.630">
    <property type="match status" value="1"/>
</dbReference>
<dbReference type="Gene3D" id="1.10.510.10">
    <property type="entry name" value="Transferase(Phosphotransferase) domain 1"/>
    <property type="match status" value="1"/>
</dbReference>
<keyword evidence="3 8" id="KW-0418">Kinase</keyword>
<proteinExistence type="predicted"/>
<dbReference type="InterPro" id="IPR011047">
    <property type="entry name" value="Quinoprotein_ADH-like_sf"/>
</dbReference>
<dbReference type="PANTHER" id="PTHR43289:SF34">
    <property type="entry name" value="SERINE_THREONINE-PROTEIN KINASE YBDM-RELATED"/>
    <property type="match status" value="1"/>
</dbReference>
<evidence type="ECO:0000256" key="6">
    <source>
        <dbReference type="SAM" id="MobiDB-lite"/>
    </source>
</evidence>
<dbReference type="SUPFAM" id="SSF56112">
    <property type="entry name" value="Protein kinase-like (PK-like)"/>
    <property type="match status" value="1"/>
</dbReference>
<dbReference type="SUPFAM" id="SSF50998">
    <property type="entry name" value="Quinoprotein alcohol dehydrogenase-like"/>
    <property type="match status" value="2"/>
</dbReference>
<dbReference type="GO" id="GO:0004674">
    <property type="term" value="F:protein serine/threonine kinase activity"/>
    <property type="evidence" value="ECO:0007669"/>
    <property type="project" value="UniProtKB-KW"/>
</dbReference>
<comment type="caution">
    <text evidence="8">The sequence shown here is derived from an EMBL/GenBank/DDBJ whole genome shotgun (WGS) entry which is preliminary data.</text>
</comment>
<evidence type="ECO:0000256" key="1">
    <source>
        <dbReference type="ARBA" id="ARBA00022679"/>
    </source>
</evidence>
<keyword evidence="1" id="KW-0808">Transferase</keyword>
<feature type="region of interest" description="Disordered" evidence="6">
    <location>
        <begin position="165"/>
        <end position="190"/>
    </location>
</feature>
<reference evidence="8 9" key="1">
    <citation type="submission" date="2019-06" db="EMBL/GenBank/DDBJ databases">
        <title>Sequencing the genomes of 1000 actinobacteria strains.</title>
        <authorList>
            <person name="Klenk H.-P."/>
        </authorList>
    </citation>
    <scope>NUCLEOTIDE SEQUENCE [LARGE SCALE GENOMIC DNA]</scope>
    <source>
        <strain evidence="8 9">DSM 102200</strain>
    </source>
</reference>
<dbReference type="InterPro" id="IPR015943">
    <property type="entry name" value="WD40/YVTN_repeat-like_dom_sf"/>
</dbReference>
<dbReference type="InterPro" id="IPR008271">
    <property type="entry name" value="Ser/Thr_kinase_AS"/>
</dbReference>
<dbReference type="Proteomes" id="UP000316096">
    <property type="component" value="Unassembled WGS sequence"/>
</dbReference>
<dbReference type="GO" id="GO:0005524">
    <property type="term" value="F:ATP binding"/>
    <property type="evidence" value="ECO:0007669"/>
    <property type="project" value="UniProtKB-UniRule"/>
</dbReference>
<dbReference type="SMART" id="SM00220">
    <property type="entry name" value="S_TKc"/>
    <property type="match status" value="1"/>
</dbReference>